<evidence type="ECO:0000259" key="2">
    <source>
        <dbReference type="Pfam" id="PF18962"/>
    </source>
</evidence>
<sequence length="933" mass="101004">MKSIINTITKRLSLGVLFTIFSISLVVASSHREAPLISNDPLADNTDVYAFRSPDDPNTITIIANYIPMQLPHGGPNYYSFGENVRYEIHIDNDATTPGDDVTYRFTFTKVNEDPSTFFNIRLGAQNQKNTYTMEKSTDGGQQWTTVIENGVVPPYNVGDRSIEGAAGLNTTYETLFNSAITTTTSGESVFCGHIEDPFFVDLGGIFDLGDAPRQMGTPRDGLACYNVSTIAIKVNISDLQKDGMGVDMAANILDGDYVIGVWASASRQQIRTLSTDGTEAYEGDWIQVSRLGMPLTNEVVVPIGDKDFWNSLTPYQDLANLDQFGNYFYNPELALYMDTAFFAAAVPAFMPLRIQRNSLQGFDFGNTQDGLFPLKGSPALDGTVFEAGTAFEDLLLPAAGSPRSVDLWPIFNTGVPNARPYQLATGKMGDPLAAGKPFINNFLPNGGDMLRLNMATPITQRDDENFSSLGLIAAAVAGLTDPAYANTDLEFIPNMDGFPNGRRLEDDVTRIELQAVAGIVLSAIGLWEDDYNADEDDSPVTDQLLAELGYTTGVEENDVPFRVTFPYVQLPFSGTSECSGLAIEYVQPDVLPPTEFDNGCDEFVYYISDHAAADGISDIYAVTLDDDSTATMSYLITSQIEVHIAYNAMDNLIYAISKFENSYRTIDPAAATPVFSAPVSLGGQYGEITAAVFNADGKLLIGSQNLNQIFCVNVTSGMVTNYDSYAPVTGGDLAFNSSGMLFLTTRSGMGGLYEVYPADVMPDVLLASVPNPVTGLAITDNDQLLVSTQGRTVLQLLNGDGSAGEMDFNLMLDGEPYTLRDGDLASGCGAFTEDDDTTPPAAPAEVQSQLSAFPNPTSGTSQVEFTTVQTDRAVVEVFDLSGRKVATIFDAVAQKDQPYRVDFNGAQLPNGVYVYRLRTGSETIIEKFMIAK</sequence>
<dbReference type="AlphaFoldDB" id="A0A7K3WTW6"/>
<evidence type="ECO:0000313" key="3">
    <source>
        <dbReference type="EMBL" id="NEN25133.1"/>
    </source>
</evidence>
<dbReference type="SUPFAM" id="SSF75011">
    <property type="entry name" value="3-carboxy-cis,cis-mucoante lactonizing enzyme"/>
    <property type="match status" value="1"/>
</dbReference>
<name>A0A7K3WTW6_9FLAO</name>
<dbReference type="Pfam" id="PF14224">
    <property type="entry name" value="DUF4331"/>
    <property type="match status" value="1"/>
</dbReference>
<dbReference type="InterPro" id="IPR026444">
    <property type="entry name" value="Secre_tail"/>
</dbReference>
<gene>
    <name evidence="3" type="ORF">G3O08_16655</name>
</gene>
<comment type="caution">
    <text evidence="3">The sequence shown here is derived from an EMBL/GenBank/DDBJ whole genome shotgun (WGS) entry which is preliminary data.</text>
</comment>
<proteinExistence type="predicted"/>
<keyword evidence="1" id="KW-0732">Signal</keyword>
<dbReference type="Pfam" id="PF18962">
    <property type="entry name" value="Por_Secre_tail"/>
    <property type="match status" value="1"/>
</dbReference>
<dbReference type="EMBL" id="JAAGVY010000041">
    <property type="protein sequence ID" value="NEN25133.1"/>
    <property type="molecule type" value="Genomic_DNA"/>
</dbReference>
<reference evidence="3 4" key="1">
    <citation type="submission" date="2020-02" db="EMBL/GenBank/DDBJ databases">
        <title>Out from the shadows clarifying the taxonomy of the family Cryomorphaceae and related taxa by utilizing the GTDB taxonomic framework.</title>
        <authorList>
            <person name="Bowman J.P."/>
        </authorList>
    </citation>
    <scope>NUCLEOTIDE SEQUENCE [LARGE SCALE GENOMIC DNA]</scope>
    <source>
        <strain evidence="3 4">QSSC 1-22</strain>
    </source>
</reference>
<protein>
    <submittedName>
        <fullName evidence="3">DUF4331 domain-containing protein</fullName>
    </submittedName>
</protein>
<dbReference type="Proteomes" id="UP000486602">
    <property type="component" value="Unassembled WGS sequence"/>
</dbReference>
<keyword evidence="4" id="KW-1185">Reference proteome</keyword>
<dbReference type="NCBIfam" id="TIGR04183">
    <property type="entry name" value="Por_Secre_tail"/>
    <property type="match status" value="1"/>
</dbReference>
<dbReference type="RefSeq" id="WP_163286591.1">
    <property type="nucleotide sequence ID" value="NZ_JAAGVY010000041.1"/>
</dbReference>
<evidence type="ECO:0000256" key="1">
    <source>
        <dbReference type="ARBA" id="ARBA00022729"/>
    </source>
</evidence>
<accession>A0A7K3WTW6</accession>
<evidence type="ECO:0000313" key="4">
    <source>
        <dbReference type="Proteomes" id="UP000486602"/>
    </source>
</evidence>
<feature type="domain" description="Secretion system C-terminal sorting" evidence="2">
    <location>
        <begin position="854"/>
        <end position="931"/>
    </location>
</feature>
<organism evidence="3 4">
    <name type="scientific">Cryomorpha ignava</name>
    <dbReference type="NCBI Taxonomy" id="101383"/>
    <lineage>
        <taxon>Bacteria</taxon>
        <taxon>Pseudomonadati</taxon>
        <taxon>Bacteroidota</taxon>
        <taxon>Flavobacteriia</taxon>
        <taxon>Flavobacteriales</taxon>
        <taxon>Cryomorphaceae</taxon>
        <taxon>Cryomorpha</taxon>
    </lineage>
</organism>
<dbReference type="InterPro" id="IPR025566">
    <property type="entry name" value="DUF4331"/>
</dbReference>